<protein>
    <submittedName>
        <fullName evidence="2">Uncharacterized protein</fullName>
    </submittedName>
</protein>
<feature type="region of interest" description="Disordered" evidence="1">
    <location>
        <begin position="128"/>
        <end position="148"/>
    </location>
</feature>
<evidence type="ECO:0000313" key="3">
    <source>
        <dbReference type="Proteomes" id="UP001143981"/>
    </source>
</evidence>
<feature type="region of interest" description="Disordered" evidence="1">
    <location>
        <begin position="188"/>
        <end position="213"/>
    </location>
</feature>
<accession>A0A9W8CY90</accession>
<dbReference type="AlphaFoldDB" id="A0A9W8CY90"/>
<gene>
    <name evidence="2" type="ORF">LPJ61_001299</name>
</gene>
<keyword evidence="3" id="KW-1185">Reference proteome</keyword>
<reference evidence="2" key="1">
    <citation type="submission" date="2022-07" db="EMBL/GenBank/DDBJ databases">
        <title>Phylogenomic reconstructions and comparative analyses of Kickxellomycotina fungi.</title>
        <authorList>
            <person name="Reynolds N.K."/>
            <person name="Stajich J.E."/>
            <person name="Barry K."/>
            <person name="Grigoriev I.V."/>
            <person name="Crous P."/>
            <person name="Smith M.E."/>
        </authorList>
    </citation>
    <scope>NUCLEOTIDE SEQUENCE</scope>
    <source>
        <strain evidence="2">BCRC 34381</strain>
    </source>
</reference>
<proteinExistence type="predicted"/>
<dbReference type="OrthoDB" id="5584915at2759"/>
<evidence type="ECO:0000313" key="2">
    <source>
        <dbReference type="EMBL" id="KAJ1733990.1"/>
    </source>
</evidence>
<dbReference type="Proteomes" id="UP001143981">
    <property type="component" value="Unassembled WGS sequence"/>
</dbReference>
<comment type="caution">
    <text evidence="2">The sequence shown here is derived from an EMBL/GenBank/DDBJ whole genome shotgun (WGS) entry which is preliminary data.</text>
</comment>
<dbReference type="EMBL" id="JANBOI010000103">
    <property type="protein sequence ID" value="KAJ1733990.1"/>
    <property type="molecule type" value="Genomic_DNA"/>
</dbReference>
<name>A0A9W8CY90_9FUNG</name>
<feature type="compositionally biased region" description="Basic residues" evidence="1">
    <location>
        <begin position="191"/>
        <end position="206"/>
    </location>
</feature>
<organism evidence="2 3">
    <name type="scientific">Coemansia biformis</name>
    <dbReference type="NCBI Taxonomy" id="1286918"/>
    <lineage>
        <taxon>Eukaryota</taxon>
        <taxon>Fungi</taxon>
        <taxon>Fungi incertae sedis</taxon>
        <taxon>Zoopagomycota</taxon>
        <taxon>Kickxellomycotina</taxon>
        <taxon>Kickxellomycetes</taxon>
        <taxon>Kickxellales</taxon>
        <taxon>Kickxellaceae</taxon>
        <taxon>Coemansia</taxon>
    </lineage>
</organism>
<sequence>MLGTATYPDNMGQIRMMSDFATFLLHLGYLTMGKGNSVQIPNTKVREMWKTFQEIAVHGSTDMMAFDIERERLENALYKGDVRELRTALIKIKNEWMNTAHSYDEHVFADIIRSAVRIRLGGQHVAIKESRDNSTDRDPKIESEKESGKDKPDLAIVIGRGCYNRAEDLVLVKFKHIYKAVKEVPKEKAKTGAKKGAKKGAKHKSKKEQVKSNEPLKVAMEALEQIVMRGYVAGFSRYRRRLNIGIAMGPDCVEDGRGWKMAELDDEYRKRY</sequence>
<evidence type="ECO:0000256" key="1">
    <source>
        <dbReference type="SAM" id="MobiDB-lite"/>
    </source>
</evidence>